<reference evidence="1" key="1">
    <citation type="submission" date="2023-03" db="EMBL/GenBank/DDBJ databases">
        <title>Massive genome expansion in bonnet fungi (Mycena s.s.) driven by repeated elements and novel gene families across ecological guilds.</title>
        <authorList>
            <consortium name="Lawrence Berkeley National Laboratory"/>
            <person name="Harder C.B."/>
            <person name="Miyauchi S."/>
            <person name="Viragh M."/>
            <person name="Kuo A."/>
            <person name="Thoen E."/>
            <person name="Andreopoulos B."/>
            <person name="Lu D."/>
            <person name="Skrede I."/>
            <person name="Drula E."/>
            <person name="Henrissat B."/>
            <person name="Morin E."/>
            <person name="Kohler A."/>
            <person name="Barry K."/>
            <person name="LaButti K."/>
            <person name="Morin E."/>
            <person name="Salamov A."/>
            <person name="Lipzen A."/>
            <person name="Mereny Z."/>
            <person name="Hegedus B."/>
            <person name="Baldrian P."/>
            <person name="Stursova M."/>
            <person name="Weitz H."/>
            <person name="Taylor A."/>
            <person name="Grigoriev I.V."/>
            <person name="Nagy L.G."/>
            <person name="Martin F."/>
            <person name="Kauserud H."/>
        </authorList>
    </citation>
    <scope>NUCLEOTIDE SEQUENCE</scope>
    <source>
        <strain evidence="1">CBHHK002</strain>
    </source>
</reference>
<dbReference type="EMBL" id="JARIHO010000001">
    <property type="protein sequence ID" value="KAJ7369015.1"/>
    <property type="molecule type" value="Genomic_DNA"/>
</dbReference>
<sequence>MQLTFVTDLGQSYSMDIDSGMELENVMALLEAEVRCSFLTFFLCSSRTAVGNPCRRTKRFVQRTGH</sequence>
<name>A0AAD7AWI3_9AGAR</name>
<dbReference type="AlphaFoldDB" id="A0AAD7AWI3"/>
<protein>
    <submittedName>
        <fullName evidence="1">Uncharacterized protein</fullName>
    </submittedName>
</protein>
<organism evidence="1 2">
    <name type="scientific">Mycena albidolilacea</name>
    <dbReference type="NCBI Taxonomy" id="1033008"/>
    <lineage>
        <taxon>Eukaryota</taxon>
        <taxon>Fungi</taxon>
        <taxon>Dikarya</taxon>
        <taxon>Basidiomycota</taxon>
        <taxon>Agaricomycotina</taxon>
        <taxon>Agaricomycetes</taxon>
        <taxon>Agaricomycetidae</taxon>
        <taxon>Agaricales</taxon>
        <taxon>Marasmiineae</taxon>
        <taxon>Mycenaceae</taxon>
        <taxon>Mycena</taxon>
    </lineage>
</organism>
<proteinExistence type="predicted"/>
<keyword evidence="2" id="KW-1185">Reference proteome</keyword>
<comment type="caution">
    <text evidence="1">The sequence shown here is derived from an EMBL/GenBank/DDBJ whole genome shotgun (WGS) entry which is preliminary data.</text>
</comment>
<accession>A0AAD7AWI3</accession>
<evidence type="ECO:0000313" key="2">
    <source>
        <dbReference type="Proteomes" id="UP001218218"/>
    </source>
</evidence>
<dbReference type="Proteomes" id="UP001218218">
    <property type="component" value="Unassembled WGS sequence"/>
</dbReference>
<evidence type="ECO:0000313" key="1">
    <source>
        <dbReference type="EMBL" id="KAJ7369015.1"/>
    </source>
</evidence>
<gene>
    <name evidence="1" type="ORF">DFH08DRAFT_37667</name>
</gene>
<dbReference type="Gene3D" id="3.10.20.90">
    <property type="entry name" value="Phosphatidylinositol 3-kinase Catalytic Subunit, Chain A, domain 1"/>
    <property type="match status" value="1"/>
</dbReference>